<keyword evidence="1" id="KW-1133">Transmembrane helix</keyword>
<reference evidence="2 3" key="1">
    <citation type="journal article" date="2013" name="PLoS ONE">
        <title>Genomic and secretomic analyses reveal unique features of the lignocellulolytic enzyme system of Penicillium decumbens.</title>
        <authorList>
            <person name="Liu G."/>
            <person name="Zhang L."/>
            <person name="Wei X."/>
            <person name="Zou G."/>
            <person name="Qin Y."/>
            <person name="Ma L."/>
            <person name="Li J."/>
            <person name="Zheng H."/>
            <person name="Wang S."/>
            <person name="Wang C."/>
            <person name="Xun L."/>
            <person name="Zhao G.-P."/>
            <person name="Zhou Z."/>
            <person name="Qu Y."/>
        </authorList>
    </citation>
    <scope>NUCLEOTIDE SEQUENCE [LARGE SCALE GENOMIC DNA]</scope>
    <source>
        <strain evidence="3">114-2 / CGMCC 5302</strain>
    </source>
</reference>
<accession>S8AWB9</accession>
<dbReference type="AlphaFoldDB" id="S8AWB9"/>
<dbReference type="EMBL" id="KB644412">
    <property type="protein sequence ID" value="EPS30573.1"/>
    <property type="molecule type" value="Genomic_DNA"/>
</dbReference>
<evidence type="ECO:0000256" key="1">
    <source>
        <dbReference type="SAM" id="Phobius"/>
    </source>
</evidence>
<keyword evidence="1" id="KW-0472">Membrane</keyword>
<gene>
    <name evidence="2" type="ORF">PDE_05525</name>
</gene>
<name>S8AWB9_PENO1</name>
<keyword evidence="3" id="KW-1185">Reference proteome</keyword>
<dbReference type="Proteomes" id="UP000019376">
    <property type="component" value="Unassembled WGS sequence"/>
</dbReference>
<sequence>MVNDITIQLYILMIMVISPRATRAIRVKSSRLELYES</sequence>
<evidence type="ECO:0000313" key="3">
    <source>
        <dbReference type="Proteomes" id="UP000019376"/>
    </source>
</evidence>
<dbReference type="HOGENOM" id="CLU_3351296_0_0_1"/>
<keyword evidence="1" id="KW-0812">Transmembrane</keyword>
<evidence type="ECO:0000313" key="2">
    <source>
        <dbReference type="EMBL" id="EPS30573.1"/>
    </source>
</evidence>
<feature type="transmembrane region" description="Helical" evidence="1">
    <location>
        <begin position="6"/>
        <end position="22"/>
    </location>
</feature>
<protein>
    <submittedName>
        <fullName evidence="2">Uncharacterized protein</fullName>
    </submittedName>
</protein>
<organism evidence="2 3">
    <name type="scientific">Penicillium oxalicum (strain 114-2 / CGMCC 5302)</name>
    <name type="common">Penicillium decumbens</name>
    <dbReference type="NCBI Taxonomy" id="933388"/>
    <lineage>
        <taxon>Eukaryota</taxon>
        <taxon>Fungi</taxon>
        <taxon>Dikarya</taxon>
        <taxon>Ascomycota</taxon>
        <taxon>Pezizomycotina</taxon>
        <taxon>Eurotiomycetes</taxon>
        <taxon>Eurotiomycetidae</taxon>
        <taxon>Eurotiales</taxon>
        <taxon>Aspergillaceae</taxon>
        <taxon>Penicillium</taxon>
    </lineage>
</organism>
<proteinExistence type="predicted"/>